<evidence type="ECO:0000256" key="1">
    <source>
        <dbReference type="ARBA" id="ARBA00006328"/>
    </source>
</evidence>
<dbReference type="GO" id="GO:0005634">
    <property type="term" value="C:nucleus"/>
    <property type="evidence" value="ECO:0007669"/>
    <property type="project" value="TreeGrafter"/>
</dbReference>
<organism evidence="4 5">
    <name type="scientific">Lithohypha guttulata</name>
    <dbReference type="NCBI Taxonomy" id="1690604"/>
    <lineage>
        <taxon>Eukaryota</taxon>
        <taxon>Fungi</taxon>
        <taxon>Dikarya</taxon>
        <taxon>Ascomycota</taxon>
        <taxon>Pezizomycotina</taxon>
        <taxon>Eurotiomycetes</taxon>
        <taxon>Chaetothyriomycetidae</taxon>
        <taxon>Chaetothyriales</taxon>
        <taxon>Trichomeriaceae</taxon>
        <taxon>Lithohypha</taxon>
    </lineage>
</organism>
<dbReference type="PANTHER" id="PTHR42748:SF11">
    <property type="entry name" value="NMRA-LIKE DOMAIN-CONTAINING PROTEIN"/>
    <property type="match status" value="1"/>
</dbReference>
<dbReference type="InterPro" id="IPR036291">
    <property type="entry name" value="NAD(P)-bd_dom_sf"/>
</dbReference>
<protein>
    <recommendedName>
        <fullName evidence="3">NmrA-like domain-containing protein</fullName>
    </recommendedName>
</protein>
<dbReference type="EMBL" id="JAVRRJ010000003">
    <property type="protein sequence ID" value="KAK5086691.1"/>
    <property type="molecule type" value="Genomic_DNA"/>
</dbReference>
<dbReference type="PANTHER" id="PTHR42748">
    <property type="entry name" value="NITROGEN METABOLITE REPRESSION PROTEIN NMRA FAMILY MEMBER"/>
    <property type="match status" value="1"/>
</dbReference>
<dbReference type="Proteomes" id="UP001309876">
    <property type="component" value="Unassembled WGS sequence"/>
</dbReference>
<gene>
    <name evidence="4" type="ORF">LTR05_003859</name>
</gene>
<evidence type="ECO:0000256" key="2">
    <source>
        <dbReference type="ARBA" id="ARBA00022857"/>
    </source>
</evidence>
<evidence type="ECO:0000313" key="4">
    <source>
        <dbReference type="EMBL" id="KAK5086691.1"/>
    </source>
</evidence>
<dbReference type="AlphaFoldDB" id="A0AAN7T0S6"/>
<comment type="caution">
    <text evidence="4">The sequence shown here is derived from an EMBL/GenBank/DDBJ whole genome shotgun (WGS) entry which is preliminary data.</text>
</comment>
<dbReference type="Gene3D" id="3.40.50.720">
    <property type="entry name" value="NAD(P)-binding Rossmann-like Domain"/>
    <property type="match status" value="1"/>
</dbReference>
<reference evidence="4 5" key="1">
    <citation type="submission" date="2023-08" db="EMBL/GenBank/DDBJ databases">
        <title>Black Yeasts Isolated from many extreme environments.</title>
        <authorList>
            <person name="Coleine C."/>
            <person name="Stajich J.E."/>
            <person name="Selbmann L."/>
        </authorList>
    </citation>
    <scope>NUCLEOTIDE SEQUENCE [LARGE SCALE GENOMIC DNA]</scope>
    <source>
        <strain evidence="4 5">CCFEE 5910</strain>
    </source>
</reference>
<sequence>MFSHGCSALHWGEARIQTDFHFRSLGTRRSGRFQWKHFLPVNMSKTLVVFGATGQQGGSVVNFVVDDPELSKEYNIRAVTRDTTSQSAQALVAKGVEIVAANVDDEHTVRAALKGAHTVFAITVPDFKDIKGSETRQGRVMVDAAVSEGVKYYIFSTLPHVKEISGGKYTKVASFDAKAEVEQYIRQQPIRSAFFAPGSFMQNYQQILKPRKMPDGNYSISRHVSPNTQLPLIETASDTGKFVGAILADPDKYESKVSCAATKLYTFDQQAAILSKATGKNVVYKQLPEDVFKGFLPPGPYADVLIEMMLYQQDFGYYGPNTEELVAWAADNARGKLTTFEEYLERNPLDLD</sequence>
<comment type="similarity">
    <text evidence="1">Belongs to the NmrA-type oxidoreductase family.</text>
</comment>
<evidence type="ECO:0000313" key="5">
    <source>
        <dbReference type="Proteomes" id="UP001309876"/>
    </source>
</evidence>
<proteinExistence type="inferred from homology"/>
<dbReference type="Gene3D" id="3.90.25.10">
    <property type="entry name" value="UDP-galactose 4-epimerase, domain 1"/>
    <property type="match status" value="1"/>
</dbReference>
<dbReference type="InterPro" id="IPR008030">
    <property type="entry name" value="NmrA-like"/>
</dbReference>
<keyword evidence="5" id="KW-1185">Reference proteome</keyword>
<keyword evidence="2" id="KW-0521">NADP</keyword>
<dbReference type="CDD" id="cd05251">
    <property type="entry name" value="NmrA_like_SDR_a"/>
    <property type="match status" value="1"/>
</dbReference>
<evidence type="ECO:0000259" key="3">
    <source>
        <dbReference type="Pfam" id="PF05368"/>
    </source>
</evidence>
<feature type="domain" description="NmrA-like" evidence="3">
    <location>
        <begin position="43"/>
        <end position="344"/>
    </location>
</feature>
<accession>A0AAN7T0S6</accession>
<dbReference type="Pfam" id="PF05368">
    <property type="entry name" value="NmrA"/>
    <property type="match status" value="1"/>
</dbReference>
<name>A0AAN7T0S6_9EURO</name>
<dbReference type="InterPro" id="IPR051164">
    <property type="entry name" value="NmrA-like_oxidored"/>
</dbReference>
<dbReference type="SUPFAM" id="SSF51735">
    <property type="entry name" value="NAD(P)-binding Rossmann-fold domains"/>
    <property type="match status" value="1"/>
</dbReference>